<keyword evidence="1" id="KW-0472">Membrane</keyword>
<proteinExistence type="predicted"/>
<gene>
    <name evidence="2" type="ORF">J5X75_33620</name>
</gene>
<keyword evidence="1" id="KW-0812">Transmembrane</keyword>
<dbReference type="RefSeq" id="WP_208471645.1">
    <property type="nucleotide sequence ID" value="NZ_JAGFNS010000028.1"/>
</dbReference>
<evidence type="ECO:0000256" key="1">
    <source>
        <dbReference type="SAM" id="Phobius"/>
    </source>
</evidence>
<protein>
    <submittedName>
        <fullName evidence="2">Uncharacterized protein</fullName>
    </submittedName>
</protein>
<keyword evidence="1" id="KW-1133">Transmembrane helix</keyword>
<dbReference type="EMBL" id="JAGFNS010000028">
    <property type="protein sequence ID" value="MBO3742461.1"/>
    <property type="molecule type" value="Genomic_DNA"/>
</dbReference>
<accession>A0ABS3UV78</accession>
<keyword evidence="3" id="KW-1185">Reference proteome</keyword>
<name>A0ABS3UV78_9ACTN</name>
<evidence type="ECO:0000313" key="2">
    <source>
        <dbReference type="EMBL" id="MBO3742461.1"/>
    </source>
</evidence>
<dbReference type="Proteomes" id="UP000679690">
    <property type="component" value="Unassembled WGS sequence"/>
</dbReference>
<feature type="transmembrane region" description="Helical" evidence="1">
    <location>
        <begin position="24"/>
        <end position="42"/>
    </location>
</feature>
<sequence length="48" mass="5586">MPDVLSKAETEPDEDPARFNRRRLVRWLAILTIGTLTMVACWQDPLYP</sequence>
<evidence type="ECO:0000313" key="3">
    <source>
        <dbReference type="Proteomes" id="UP000679690"/>
    </source>
</evidence>
<comment type="caution">
    <text evidence="2">The sequence shown here is derived from an EMBL/GenBank/DDBJ whole genome shotgun (WGS) entry which is preliminary data.</text>
</comment>
<organism evidence="2 3">
    <name type="scientific">Actinoplanes flavus</name>
    <dbReference type="NCBI Taxonomy" id="2820290"/>
    <lineage>
        <taxon>Bacteria</taxon>
        <taxon>Bacillati</taxon>
        <taxon>Actinomycetota</taxon>
        <taxon>Actinomycetes</taxon>
        <taxon>Micromonosporales</taxon>
        <taxon>Micromonosporaceae</taxon>
        <taxon>Actinoplanes</taxon>
    </lineage>
</organism>
<reference evidence="2 3" key="1">
    <citation type="submission" date="2021-03" db="EMBL/GenBank/DDBJ databases">
        <title>Actinoplanes flavus sp. nov., a novel actinomycete isolated from Coconut Palm rhizosphere soil.</title>
        <authorList>
            <person name="Luo X."/>
        </authorList>
    </citation>
    <scope>NUCLEOTIDE SEQUENCE [LARGE SCALE GENOMIC DNA]</scope>
    <source>
        <strain evidence="2 3">NEAU-H7</strain>
    </source>
</reference>